<evidence type="ECO:0000313" key="2">
    <source>
        <dbReference type="EMBL" id="KAA0011953.1"/>
    </source>
</evidence>
<evidence type="ECO:0000256" key="1">
    <source>
        <dbReference type="SAM" id="MobiDB-lite"/>
    </source>
</evidence>
<feature type="compositionally biased region" description="Polar residues" evidence="1">
    <location>
        <begin position="9"/>
        <end position="23"/>
    </location>
</feature>
<dbReference type="EMBL" id="VTPY01000004">
    <property type="protein sequence ID" value="KAA0011953.1"/>
    <property type="molecule type" value="Genomic_DNA"/>
</dbReference>
<reference evidence="2 3" key="1">
    <citation type="submission" date="2019-08" db="EMBL/GenBank/DDBJ databases">
        <title>Bioinformatics analysis of the strain L3 and L5.</title>
        <authorList>
            <person name="Li X."/>
        </authorList>
    </citation>
    <scope>NUCLEOTIDE SEQUENCE [LARGE SCALE GENOMIC DNA]</scope>
    <source>
        <strain evidence="2 3">L5</strain>
    </source>
</reference>
<dbReference type="RefSeq" id="WP_149328514.1">
    <property type="nucleotide sequence ID" value="NZ_VTPY01000004.1"/>
</dbReference>
<dbReference type="Proteomes" id="UP000486760">
    <property type="component" value="Unassembled WGS sequence"/>
</dbReference>
<name>A0A7V7KGC3_9GAMM</name>
<feature type="region of interest" description="Disordered" evidence="1">
    <location>
        <begin position="82"/>
        <end position="103"/>
    </location>
</feature>
<sequence>MNLLDTPGVTPNSLATSPGTTTDEAPYRRLARAKLRLDRLERDATTKDLSALTAARVEFALAARDLADTLVALGLGSENADGSMSDAAKGLATLPPAPWETRR</sequence>
<protein>
    <submittedName>
        <fullName evidence="2">Uncharacterized protein</fullName>
    </submittedName>
</protein>
<comment type="caution">
    <text evidence="2">The sequence shown here is derived from an EMBL/GenBank/DDBJ whole genome shotgun (WGS) entry which is preliminary data.</text>
</comment>
<gene>
    <name evidence="2" type="ORF">F0A17_11680</name>
</gene>
<keyword evidence="3" id="KW-1185">Reference proteome</keyword>
<feature type="region of interest" description="Disordered" evidence="1">
    <location>
        <begin position="1"/>
        <end position="28"/>
    </location>
</feature>
<evidence type="ECO:0000313" key="3">
    <source>
        <dbReference type="Proteomes" id="UP000486760"/>
    </source>
</evidence>
<proteinExistence type="predicted"/>
<organism evidence="2 3">
    <name type="scientific">Billgrantia pellis</name>
    <dbReference type="NCBI Taxonomy" id="2606936"/>
    <lineage>
        <taxon>Bacteria</taxon>
        <taxon>Pseudomonadati</taxon>
        <taxon>Pseudomonadota</taxon>
        <taxon>Gammaproteobacteria</taxon>
        <taxon>Oceanospirillales</taxon>
        <taxon>Halomonadaceae</taxon>
        <taxon>Billgrantia</taxon>
    </lineage>
</organism>
<accession>A0A7V7KGC3</accession>
<dbReference type="AlphaFoldDB" id="A0A7V7KGC3"/>